<reference evidence="1 2" key="1">
    <citation type="submission" date="2018-08" db="EMBL/GenBank/DDBJ databases">
        <title>Genome sequencing of rice bacterial endophytes.</title>
        <authorList>
            <person name="Venturi V."/>
        </authorList>
    </citation>
    <scope>NUCLEOTIDE SEQUENCE [LARGE SCALE GENOMIC DNA]</scope>
    <source>
        <strain evidence="1 2">E1205</strain>
    </source>
</reference>
<evidence type="ECO:0000313" key="1">
    <source>
        <dbReference type="EMBL" id="RIA22668.1"/>
    </source>
</evidence>
<dbReference type="RefSeq" id="WP_119693817.1">
    <property type="nucleotide sequence ID" value="NZ_QXDA01000004.1"/>
</dbReference>
<organism evidence="1 2">
    <name type="scientific">Ectopseudomonas oleovorans</name>
    <name type="common">Pseudomonas oleovorans</name>
    <dbReference type="NCBI Taxonomy" id="301"/>
    <lineage>
        <taxon>Bacteria</taxon>
        <taxon>Pseudomonadati</taxon>
        <taxon>Pseudomonadota</taxon>
        <taxon>Gammaproteobacteria</taxon>
        <taxon>Pseudomonadales</taxon>
        <taxon>Pseudomonadaceae</taxon>
        <taxon>Ectopseudomonas</taxon>
    </lineage>
</organism>
<proteinExistence type="predicted"/>
<evidence type="ECO:0000313" key="2">
    <source>
        <dbReference type="Proteomes" id="UP000265836"/>
    </source>
</evidence>
<evidence type="ECO:0008006" key="3">
    <source>
        <dbReference type="Google" id="ProtNLM"/>
    </source>
</evidence>
<gene>
    <name evidence="1" type="ORF">DFO61_3358</name>
</gene>
<name>A0A397MG59_ECTOL</name>
<accession>A0A397MG59</accession>
<protein>
    <recommendedName>
        <fullName evidence="3">Phage tail assembly protein</fullName>
    </recommendedName>
</protein>
<dbReference type="EMBL" id="QXDA01000004">
    <property type="protein sequence ID" value="RIA22668.1"/>
    <property type="molecule type" value="Genomic_DNA"/>
</dbReference>
<comment type="caution">
    <text evidence="1">The sequence shown here is derived from an EMBL/GenBank/DDBJ whole genome shotgun (WGS) entry which is preliminary data.</text>
</comment>
<dbReference type="Proteomes" id="UP000265836">
    <property type="component" value="Unassembled WGS sequence"/>
</dbReference>
<dbReference type="AlphaFoldDB" id="A0A397MG59"/>
<sequence>MASLGKTKTIGAGDIEVTVREVTVAGVRSILARAGTGDVVDELLLDVRLQDLVDFTSLTAEQVEQMRPSDLAVVVEACKEVNPDFFAMLAKAYKV</sequence>